<dbReference type="PROSITE" id="PS51170">
    <property type="entry name" value="CW"/>
    <property type="match status" value="5"/>
</dbReference>
<dbReference type="AlphaFoldDB" id="A0AB74VIQ3"/>
<evidence type="ECO:0000256" key="1">
    <source>
        <dbReference type="ARBA" id="ARBA00022737"/>
    </source>
</evidence>
<dbReference type="GeneID" id="66344082"/>
<feature type="repeat" description="Cell wall-binding" evidence="2">
    <location>
        <begin position="107"/>
        <end position="126"/>
    </location>
</feature>
<dbReference type="InterPro" id="IPR018337">
    <property type="entry name" value="Cell_wall/Cho-bd_repeat"/>
</dbReference>
<accession>A0AB74VIQ3</accession>
<organism evidence="5 6">
    <name type="scientific">Clostridium beijerinckii</name>
    <name type="common">Clostridium MP</name>
    <dbReference type="NCBI Taxonomy" id="1520"/>
    <lineage>
        <taxon>Bacteria</taxon>
        <taxon>Bacillati</taxon>
        <taxon>Bacillota</taxon>
        <taxon>Clostridia</taxon>
        <taxon>Eubacteriales</taxon>
        <taxon>Clostridiaceae</taxon>
        <taxon>Clostridium</taxon>
    </lineage>
</organism>
<reference evidence="5" key="1">
    <citation type="submission" date="2021-04" db="EMBL/GenBank/DDBJ databases">
        <title>Complete genome sequence of the type strain Clostridium beijerinckii NRRL B-598.</title>
        <authorList>
            <person name="Sedlar K."/>
            <person name="Branska B."/>
            <person name="Bezdicek M."/>
            <person name="Nykrynova M."/>
            <person name="Lengerova M."/>
            <person name="Skutkova H."/>
            <person name="Patakova P."/>
        </authorList>
    </citation>
    <scope>NUCLEOTIDE SEQUENCE</scope>
    <source>
        <strain evidence="5">DSM 791</strain>
    </source>
</reference>
<keyword evidence="1" id="KW-0677">Repeat</keyword>
<dbReference type="Gene3D" id="2.10.270.20">
    <property type="match status" value="2"/>
</dbReference>
<feature type="compositionally biased region" description="Low complexity" evidence="3">
    <location>
        <begin position="213"/>
        <end position="222"/>
    </location>
</feature>
<dbReference type="SUPFAM" id="SSF69360">
    <property type="entry name" value="Cell wall binding repeat"/>
    <property type="match status" value="1"/>
</dbReference>
<feature type="repeat" description="Cell wall-binding" evidence="2">
    <location>
        <begin position="47"/>
        <end position="66"/>
    </location>
</feature>
<evidence type="ECO:0000313" key="6">
    <source>
        <dbReference type="Proteomes" id="UP000679373"/>
    </source>
</evidence>
<feature type="chain" id="PRO_5044496616" evidence="4">
    <location>
        <begin position="30"/>
        <end position="360"/>
    </location>
</feature>
<keyword evidence="4" id="KW-0732">Signal</keyword>
<dbReference type="Pfam" id="PF19127">
    <property type="entry name" value="Choline_bind_3"/>
    <property type="match status" value="3"/>
</dbReference>
<feature type="signal peptide" evidence="4">
    <location>
        <begin position="1"/>
        <end position="29"/>
    </location>
</feature>
<gene>
    <name evidence="5" type="ORF">KEC93_06125</name>
</gene>
<feature type="region of interest" description="Disordered" evidence="3">
    <location>
        <begin position="207"/>
        <end position="240"/>
    </location>
</feature>
<evidence type="ECO:0000256" key="3">
    <source>
        <dbReference type="SAM" id="MobiDB-lite"/>
    </source>
</evidence>
<dbReference type="RefSeq" id="WP_077868348.1">
    <property type="nucleotide sequence ID" value="NZ_BKAK01000067.1"/>
</dbReference>
<dbReference type="Proteomes" id="UP000679373">
    <property type="component" value="Chromosome"/>
</dbReference>
<evidence type="ECO:0000313" key="5">
    <source>
        <dbReference type="EMBL" id="QUN36391.1"/>
    </source>
</evidence>
<proteinExistence type="predicted"/>
<evidence type="ECO:0000256" key="4">
    <source>
        <dbReference type="SAM" id="SignalP"/>
    </source>
</evidence>
<feature type="repeat" description="Cell wall-binding" evidence="2">
    <location>
        <begin position="67"/>
        <end position="86"/>
    </location>
</feature>
<name>A0AB74VIQ3_CLOBE</name>
<sequence>MKSLKLRKIVASVVAALTIATLSPIGASAEWKQDSNGWWNTEGNSYSTGWRSIDGNWYYFDSTGYMKTGWANDGGTWYYMQPSGEMRTGWVNDGGTWYYTNASGAMQTGWVNDRGTWYYLQSSGAMKTGWINDNGVWYFASTSGAMQTGVIEVNGKVYYLAANGAMATGNVTINGVTYTFAASGEAIGDKKPTPTLAFTSAGVPVKVNDPSDTTGTTIPTTKTGGGGGGHHSSGGSTVDPEQAAIDNKYAQEAVIPEIKPVLSDDKKTATINVAAVLAPKFKEELGQEKPDNIDGVDYLVKKDITISTADGTDVGITQTGLAEYKVTAGTKGTVTAVISLLNPKTGQLYYVSSQSTPFQA</sequence>
<feature type="compositionally biased region" description="Gly residues" evidence="3">
    <location>
        <begin position="223"/>
        <end position="232"/>
    </location>
</feature>
<keyword evidence="6" id="KW-1185">Reference proteome</keyword>
<evidence type="ECO:0000256" key="2">
    <source>
        <dbReference type="PROSITE-ProRule" id="PRU00591"/>
    </source>
</evidence>
<dbReference type="EMBL" id="CP073653">
    <property type="protein sequence ID" value="QUN36391.1"/>
    <property type="molecule type" value="Genomic_DNA"/>
</dbReference>
<feature type="repeat" description="Cell wall-binding" evidence="2">
    <location>
        <begin position="127"/>
        <end position="146"/>
    </location>
</feature>
<protein>
    <submittedName>
        <fullName evidence="5">N-acetylmuramoyl-L-alanine amidase family protein</fullName>
    </submittedName>
</protein>
<feature type="repeat" description="Cell wall-binding" evidence="2">
    <location>
        <begin position="87"/>
        <end position="106"/>
    </location>
</feature>